<evidence type="ECO:0000256" key="6">
    <source>
        <dbReference type="SAM" id="MobiDB-lite"/>
    </source>
</evidence>
<dbReference type="PRINTS" id="PR00469">
    <property type="entry name" value="PNDRDTASEII"/>
</dbReference>
<dbReference type="InterPro" id="IPR023753">
    <property type="entry name" value="FAD/NAD-binding_dom"/>
</dbReference>
<keyword evidence="4" id="KW-0274">FAD</keyword>
<dbReference type="InterPro" id="IPR051169">
    <property type="entry name" value="NADH-Q_oxidoreductase"/>
</dbReference>
<evidence type="ECO:0000259" key="7">
    <source>
        <dbReference type="Pfam" id="PF07992"/>
    </source>
</evidence>
<gene>
    <name evidence="8" type="ORF">ACFPN6_08770</name>
</gene>
<dbReference type="PANTHER" id="PTHR42913">
    <property type="entry name" value="APOPTOSIS-INDUCING FACTOR 1"/>
    <property type="match status" value="1"/>
</dbReference>
<keyword evidence="9" id="KW-1185">Reference proteome</keyword>
<name>A0ABW0D2Z8_STRFI</name>
<keyword evidence="3" id="KW-0285">Flavoprotein</keyword>
<protein>
    <submittedName>
        <fullName evidence="8">NAD(P)/FAD-dependent oxidoreductase</fullName>
        <ecNumber evidence="8">1.6.5.-</ecNumber>
    </submittedName>
</protein>
<evidence type="ECO:0000256" key="2">
    <source>
        <dbReference type="ARBA" id="ARBA00005272"/>
    </source>
</evidence>
<dbReference type="EC" id="1.6.5.-" evidence="8"/>
<dbReference type="GO" id="GO:0016491">
    <property type="term" value="F:oxidoreductase activity"/>
    <property type="evidence" value="ECO:0007669"/>
    <property type="project" value="UniProtKB-KW"/>
</dbReference>
<evidence type="ECO:0000256" key="3">
    <source>
        <dbReference type="ARBA" id="ARBA00022630"/>
    </source>
</evidence>
<evidence type="ECO:0000256" key="1">
    <source>
        <dbReference type="ARBA" id="ARBA00001974"/>
    </source>
</evidence>
<organism evidence="8 9">
    <name type="scientific">Streptomyces fimbriatus</name>
    <dbReference type="NCBI Taxonomy" id="68197"/>
    <lineage>
        <taxon>Bacteria</taxon>
        <taxon>Bacillati</taxon>
        <taxon>Actinomycetota</taxon>
        <taxon>Actinomycetes</taxon>
        <taxon>Kitasatosporales</taxon>
        <taxon>Streptomycetaceae</taxon>
        <taxon>Streptomyces</taxon>
    </lineage>
</organism>
<feature type="compositionally biased region" description="Basic residues" evidence="6">
    <location>
        <begin position="378"/>
        <end position="387"/>
    </location>
</feature>
<evidence type="ECO:0000256" key="5">
    <source>
        <dbReference type="ARBA" id="ARBA00023002"/>
    </source>
</evidence>
<keyword evidence="5 8" id="KW-0560">Oxidoreductase</keyword>
<comment type="cofactor">
    <cofactor evidence="1">
        <name>FAD</name>
        <dbReference type="ChEBI" id="CHEBI:57692"/>
    </cofactor>
</comment>
<dbReference type="Gene3D" id="3.50.50.100">
    <property type="match status" value="1"/>
</dbReference>
<accession>A0ABW0D2Z8</accession>
<dbReference type="Pfam" id="PF07992">
    <property type="entry name" value="Pyr_redox_2"/>
    <property type="match status" value="1"/>
</dbReference>
<dbReference type="SUPFAM" id="SSF51905">
    <property type="entry name" value="FAD/NAD(P)-binding domain"/>
    <property type="match status" value="1"/>
</dbReference>
<dbReference type="PRINTS" id="PR00368">
    <property type="entry name" value="FADPNR"/>
</dbReference>
<feature type="domain" description="FAD/NAD(P)-binding" evidence="7">
    <location>
        <begin position="6"/>
        <end position="283"/>
    </location>
</feature>
<reference evidence="9" key="1">
    <citation type="journal article" date="2019" name="Int. J. Syst. Evol. Microbiol.">
        <title>The Global Catalogue of Microorganisms (GCM) 10K type strain sequencing project: providing services to taxonomists for standard genome sequencing and annotation.</title>
        <authorList>
            <consortium name="The Broad Institute Genomics Platform"/>
            <consortium name="The Broad Institute Genome Sequencing Center for Infectious Disease"/>
            <person name="Wu L."/>
            <person name="Ma J."/>
        </authorList>
    </citation>
    <scope>NUCLEOTIDE SEQUENCE [LARGE SCALE GENOMIC DNA]</scope>
    <source>
        <strain evidence="9">CCM 8479</strain>
    </source>
</reference>
<evidence type="ECO:0000256" key="4">
    <source>
        <dbReference type="ARBA" id="ARBA00022827"/>
    </source>
</evidence>
<proteinExistence type="inferred from homology"/>
<feature type="region of interest" description="Disordered" evidence="6">
    <location>
        <begin position="378"/>
        <end position="401"/>
    </location>
</feature>
<dbReference type="InterPro" id="IPR036188">
    <property type="entry name" value="FAD/NAD-bd_sf"/>
</dbReference>
<evidence type="ECO:0000313" key="9">
    <source>
        <dbReference type="Proteomes" id="UP001596156"/>
    </source>
</evidence>
<comment type="similarity">
    <text evidence="2">Belongs to the NADH dehydrogenase family.</text>
</comment>
<dbReference type="RefSeq" id="WP_344643291.1">
    <property type="nucleotide sequence ID" value="NZ_BAAASS010000004.1"/>
</dbReference>
<sequence>MTENTDVVVIGGGYAGVMAANRLTQRDDVTVTLVNPRRTFVERVRLHQLVGGSDDAVVDYREVLADGVRLVVDTVTRIDAAGRSVTLASGGTVGYDYLIYAVGSGSTDQRVPGVAEFAYPIATFEESERLRPVVAAASPGAAVTVVGAGPGGIETAAELAEAGRTVTLVCGGVLGPYLHPRGRRSVAKRLAELGVTVLEGPGTEVTAVTRDAVRLGDGRDLPSEVTVWTAGFGVPDLAARSGLSTDALGRLLTDETLTSVDDPRIVAAGDSAAPSDLPLRMSCQAAMPLGARAADTVLSRIAGERPSPLNQVFAGQCISLGRRAGIFQFAHRYDVALWFHIDGRPGARLKELVCRSIVKHLAGEARKPGSYRLHRVSGGAKRRQLLRARHETAPATAGRAA</sequence>
<evidence type="ECO:0000313" key="8">
    <source>
        <dbReference type="EMBL" id="MFC5224690.1"/>
    </source>
</evidence>
<dbReference type="PANTHER" id="PTHR42913:SF3">
    <property type="entry name" value="64 KDA MITOCHONDRIAL NADH DEHYDROGENASE (EUROFUNG)"/>
    <property type="match status" value="1"/>
</dbReference>
<dbReference type="EMBL" id="JBHSKL010000011">
    <property type="protein sequence ID" value="MFC5224690.1"/>
    <property type="molecule type" value="Genomic_DNA"/>
</dbReference>
<dbReference type="Proteomes" id="UP001596156">
    <property type="component" value="Unassembled WGS sequence"/>
</dbReference>
<comment type="caution">
    <text evidence="8">The sequence shown here is derived from an EMBL/GenBank/DDBJ whole genome shotgun (WGS) entry which is preliminary data.</text>
</comment>